<comment type="caution">
    <text evidence="1">The sequence shown here is derived from an EMBL/GenBank/DDBJ whole genome shotgun (WGS) entry which is preliminary data.</text>
</comment>
<evidence type="ECO:0000313" key="1">
    <source>
        <dbReference type="EMBL" id="KKK52975.1"/>
    </source>
</evidence>
<dbReference type="AlphaFoldDB" id="A0A0F8WX18"/>
<gene>
    <name evidence="1" type="ORF">LCGC14_3099400</name>
</gene>
<dbReference type="EMBL" id="LAZR01066743">
    <property type="protein sequence ID" value="KKK52975.1"/>
    <property type="molecule type" value="Genomic_DNA"/>
</dbReference>
<proteinExistence type="predicted"/>
<name>A0A0F8WX18_9ZZZZ</name>
<protein>
    <submittedName>
        <fullName evidence="1">Uncharacterized protein</fullName>
    </submittedName>
</protein>
<organism evidence="1">
    <name type="scientific">marine sediment metagenome</name>
    <dbReference type="NCBI Taxonomy" id="412755"/>
    <lineage>
        <taxon>unclassified sequences</taxon>
        <taxon>metagenomes</taxon>
        <taxon>ecological metagenomes</taxon>
    </lineage>
</organism>
<accession>A0A0F8WX18</accession>
<reference evidence="1" key="1">
    <citation type="journal article" date="2015" name="Nature">
        <title>Complex archaea that bridge the gap between prokaryotes and eukaryotes.</title>
        <authorList>
            <person name="Spang A."/>
            <person name="Saw J.H."/>
            <person name="Jorgensen S.L."/>
            <person name="Zaremba-Niedzwiedzka K."/>
            <person name="Martijn J."/>
            <person name="Lind A.E."/>
            <person name="van Eijk R."/>
            <person name="Schleper C."/>
            <person name="Guy L."/>
            <person name="Ettema T.J."/>
        </authorList>
    </citation>
    <scope>NUCLEOTIDE SEQUENCE</scope>
</reference>
<sequence>MKKYQVKAGVKVWIDPSIIVCAWQNGTLLNLYIKPNSYMMTISCMTSEEATKLLELIEKDLK</sequence>